<gene>
    <name evidence="3" type="ORF">DFR64_1452</name>
</gene>
<dbReference type="InterPro" id="IPR016163">
    <property type="entry name" value="Ald_DH_C"/>
</dbReference>
<evidence type="ECO:0000256" key="1">
    <source>
        <dbReference type="ARBA" id="ARBA00023002"/>
    </source>
</evidence>
<evidence type="ECO:0000313" key="4">
    <source>
        <dbReference type="Proteomes" id="UP000256388"/>
    </source>
</evidence>
<reference evidence="3 4" key="1">
    <citation type="submission" date="2018-08" db="EMBL/GenBank/DDBJ databases">
        <title>Genomic Encyclopedia of Type Strains, Phase IV (KMG-IV): sequencing the most valuable type-strain genomes for metagenomic binning, comparative biology and taxonomic classification.</title>
        <authorList>
            <person name="Goeker M."/>
        </authorList>
    </citation>
    <scope>NUCLEOTIDE SEQUENCE [LARGE SCALE GENOMIC DNA]</scope>
    <source>
        <strain evidence="3 4">DSM 23923</strain>
    </source>
</reference>
<dbReference type="InterPro" id="IPR016162">
    <property type="entry name" value="Ald_DH_N"/>
</dbReference>
<protein>
    <submittedName>
        <fullName evidence="3">Sulfoacetaldehyde dehydrogenase</fullName>
    </submittedName>
</protein>
<dbReference type="InterPro" id="IPR015590">
    <property type="entry name" value="Aldehyde_DH_dom"/>
</dbReference>
<evidence type="ECO:0000313" key="3">
    <source>
        <dbReference type="EMBL" id="REG11560.1"/>
    </source>
</evidence>
<dbReference type="InterPro" id="IPR016161">
    <property type="entry name" value="Ald_DH/histidinol_DH"/>
</dbReference>
<dbReference type="SUPFAM" id="SSF53720">
    <property type="entry name" value="ALDH-like"/>
    <property type="match status" value="1"/>
</dbReference>
<dbReference type="CDD" id="cd07122">
    <property type="entry name" value="ALDH_F20_ACDH"/>
    <property type="match status" value="1"/>
</dbReference>
<name>A0A347ZRF4_9CHLR</name>
<keyword evidence="1" id="KW-0560">Oxidoreductase</keyword>
<dbReference type="Gene3D" id="3.40.309.10">
    <property type="entry name" value="Aldehyde Dehydrogenase, Chain A, domain 2"/>
    <property type="match status" value="1"/>
</dbReference>
<dbReference type="PANTHER" id="PTHR11699">
    <property type="entry name" value="ALDEHYDE DEHYDROGENASE-RELATED"/>
    <property type="match status" value="1"/>
</dbReference>
<feature type="domain" description="Aldehyde dehydrogenase" evidence="2">
    <location>
        <begin position="3"/>
        <end position="264"/>
    </location>
</feature>
<keyword evidence="4" id="KW-1185">Reference proteome</keyword>
<comment type="caution">
    <text evidence="3">The sequence shown here is derived from an EMBL/GenBank/DDBJ whole genome shotgun (WGS) entry which is preliminary data.</text>
</comment>
<dbReference type="Proteomes" id="UP000256388">
    <property type="component" value="Unassembled WGS sequence"/>
</dbReference>
<proteinExistence type="predicted"/>
<sequence>MEQSIDELIERARKAQQEIEFWPQEKVDLMVAAVAWETYKPEVVQKIARLAVEETGMGLYEHKLLKHQKKTLGTLRDMQGVKTVGVIEEIPEKGLIKIAKPVGVIGALTPVTNCEATFPAKALPALKCRNAIIFAPHPHAKKTAALVVETLRAGLAKVGVPLDLIQTIKEPSIDLSKELMSKVDLVVATGGGPMVKSAYSSGTPAYGVGAGNAVVIVDETADLQAAAEKIFQGKTFDNATSCSSENSVALQAGIYDQMIANLKAQGGYWCNESERELLKQTMWPDGVHLNKGIVAQPVMKIAELAGLKVPEGTTFLMVAGKHVGNDDPFCKEKLSLVLTVWKYEDFEEAIQLVENITALNGRGHSCGIHSTNDAHILELGTRAKVSRMMVNQAHSLGNSGNYNNGMPFTLTLGCGTWGGNITTENLHWKHFMNVTWVSKPIEPVVPNEEELFAEVWRQFGK</sequence>
<evidence type="ECO:0000259" key="2">
    <source>
        <dbReference type="Pfam" id="PF00171"/>
    </source>
</evidence>
<dbReference type="Gene3D" id="3.40.605.10">
    <property type="entry name" value="Aldehyde Dehydrogenase, Chain A, domain 1"/>
    <property type="match status" value="1"/>
</dbReference>
<dbReference type="OrthoDB" id="9762913at2"/>
<dbReference type="Pfam" id="PF00171">
    <property type="entry name" value="Aldedh"/>
    <property type="match status" value="1"/>
</dbReference>
<dbReference type="RefSeq" id="WP_116224684.1">
    <property type="nucleotide sequence ID" value="NZ_AP018437.1"/>
</dbReference>
<organism evidence="3 4">
    <name type="scientific">Pelolinea submarina</name>
    <dbReference type="NCBI Taxonomy" id="913107"/>
    <lineage>
        <taxon>Bacteria</taxon>
        <taxon>Bacillati</taxon>
        <taxon>Chloroflexota</taxon>
        <taxon>Anaerolineae</taxon>
        <taxon>Anaerolineales</taxon>
        <taxon>Anaerolineaceae</taxon>
        <taxon>Pelolinea</taxon>
    </lineage>
</organism>
<accession>A0A347ZRF4</accession>
<dbReference type="GO" id="GO:0016620">
    <property type="term" value="F:oxidoreductase activity, acting on the aldehyde or oxo group of donors, NAD or NADP as acceptor"/>
    <property type="evidence" value="ECO:0007669"/>
    <property type="project" value="InterPro"/>
</dbReference>
<dbReference type="AlphaFoldDB" id="A0A347ZRF4"/>
<dbReference type="EMBL" id="QUMS01000001">
    <property type="protein sequence ID" value="REG11560.1"/>
    <property type="molecule type" value="Genomic_DNA"/>
</dbReference>